<evidence type="ECO:0000256" key="4">
    <source>
        <dbReference type="ARBA" id="ARBA00022825"/>
    </source>
</evidence>
<reference evidence="5 6" key="1">
    <citation type="submission" date="2016-06" db="EMBL/GenBank/DDBJ databases">
        <authorList>
            <person name="Olsen C.W."/>
            <person name="Carey S."/>
            <person name="Hinshaw L."/>
            <person name="Karasin A.I."/>
        </authorList>
    </citation>
    <scope>NUCLEOTIDE SEQUENCE [LARGE SCALE GENOMIC DNA]</scope>
    <source>
        <strain evidence="5 6">LZ-22</strain>
    </source>
</reference>
<dbReference type="InterPro" id="IPR029062">
    <property type="entry name" value="Class_I_gatase-like"/>
</dbReference>
<evidence type="ECO:0000313" key="5">
    <source>
        <dbReference type="EMBL" id="SDB86168.1"/>
    </source>
</evidence>
<name>A0A1G6GWA8_9ACTN</name>
<evidence type="ECO:0000256" key="1">
    <source>
        <dbReference type="ARBA" id="ARBA00006534"/>
    </source>
</evidence>
<sequence>MTTHIVTLGGGGFSASATGAATKLDKYVVDLAGKPNPVVAFLPTASADDPRYVNRFLTAYGALGIRPIVVTLWQDAARSVSRLDEADVLVVGGGLTVNLLALWEAHGVSAKIRQLVESGKDLVIAGYAAGGGAFFEGCTTDSFGPVMAWRGGLGILPGSFCSHYHSEGDRAPIFAEAVGEGSLPSGYGVDDGAAIVWVDAKPKHFLAEDTEAKVYRVEGTEEPTSSGVYITAERMRVL</sequence>
<dbReference type="Pfam" id="PF03575">
    <property type="entry name" value="Peptidase_S51"/>
    <property type="match status" value="1"/>
</dbReference>
<keyword evidence="4" id="KW-0720">Serine protease</keyword>
<dbReference type="RefSeq" id="WP_092609752.1">
    <property type="nucleotide sequence ID" value="NZ_FMYF01000005.1"/>
</dbReference>
<evidence type="ECO:0000313" key="6">
    <source>
        <dbReference type="Proteomes" id="UP000199086"/>
    </source>
</evidence>
<dbReference type="Proteomes" id="UP000199086">
    <property type="component" value="Unassembled WGS sequence"/>
</dbReference>
<keyword evidence="6" id="KW-1185">Reference proteome</keyword>
<dbReference type="STRING" id="1577474.GA0111570_105165"/>
<evidence type="ECO:0000256" key="3">
    <source>
        <dbReference type="ARBA" id="ARBA00022801"/>
    </source>
</evidence>
<protein>
    <submittedName>
        <fullName evidence="5">Peptidase E</fullName>
    </submittedName>
</protein>
<dbReference type="PANTHER" id="PTHR20842">
    <property type="entry name" value="PROTEASE S51 ALPHA-ASPARTYL DIPEPTIDASE"/>
    <property type="match status" value="1"/>
</dbReference>
<dbReference type="SUPFAM" id="SSF52317">
    <property type="entry name" value="Class I glutamine amidotransferase-like"/>
    <property type="match status" value="1"/>
</dbReference>
<dbReference type="AlphaFoldDB" id="A0A1G6GWA8"/>
<keyword evidence="2" id="KW-0645">Protease</keyword>
<gene>
    <name evidence="5" type="ORF">GA0111570_105165</name>
</gene>
<dbReference type="GO" id="GO:0008236">
    <property type="term" value="F:serine-type peptidase activity"/>
    <property type="evidence" value="ECO:0007669"/>
    <property type="project" value="UniProtKB-KW"/>
</dbReference>
<dbReference type="GO" id="GO:0006508">
    <property type="term" value="P:proteolysis"/>
    <property type="evidence" value="ECO:0007669"/>
    <property type="project" value="UniProtKB-KW"/>
</dbReference>
<evidence type="ECO:0000256" key="2">
    <source>
        <dbReference type="ARBA" id="ARBA00022670"/>
    </source>
</evidence>
<dbReference type="EMBL" id="FMYF01000005">
    <property type="protein sequence ID" value="SDB86168.1"/>
    <property type="molecule type" value="Genomic_DNA"/>
</dbReference>
<organism evidence="5 6">
    <name type="scientific">Raineyella antarctica</name>
    <dbReference type="NCBI Taxonomy" id="1577474"/>
    <lineage>
        <taxon>Bacteria</taxon>
        <taxon>Bacillati</taxon>
        <taxon>Actinomycetota</taxon>
        <taxon>Actinomycetes</taxon>
        <taxon>Propionibacteriales</taxon>
        <taxon>Propionibacteriaceae</taxon>
        <taxon>Raineyella</taxon>
    </lineage>
</organism>
<dbReference type="OrthoDB" id="9778515at2"/>
<keyword evidence="3" id="KW-0378">Hydrolase</keyword>
<dbReference type="InterPro" id="IPR005320">
    <property type="entry name" value="Peptidase_S51"/>
</dbReference>
<accession>A0A1G6GWA8</accession>
<dbReference type="PANTHER" id="PTHR20842:SF0">
    <property type="entry name" value="ALPHA-ASPARTYL DIPEPTIDASE"/>
    <property type="match status" value="1"/>
</dbReference>
<dbReference type="Gene3D" id="3.40.50.880">
    <property type="match status" value="1"/>
</dbReference>
<comment type="similarity">
    <text evidence="1">Belongs to the peptidase S51 family.</text>
</comment>
<proteinExistence type="inferred from homology"/>